<dbReference type="Pfam" id="PF03453">
    <property type="entry name" value="MoeA_N"/>
    <property type="match status" value="1"/>
</dbReference>
<evidence type="ECO:0000256" key="10">
    <source>
        <dbReference type="ARBA" id="ARBA00022842"/>
    </source>
</evidence>
<keyword evidence="10 13" id="KW-0460">Magnesium</keyword>
<dbReference type="GO" id="GO:0005524">
    <property type="term" value="F:ATP binding"/>
    <property type="evidence" value="ECO:0007669"/>
    <property type="project" value="UniProtKB-UniRule"/>
</dbReference>
<comment type="similarity">
    <text evidence="4">In the C-terminal section; belongs to the MoeA family.</text>
</comment>
<dbReference type="FunFam" id="3.40.980.10:FF:000009">
    <property type="entry name" value="Molybdopterin molybdenumtransferase"/>
    <property type="match status" value="1"/>
</dbReference>
<dbReference type="InterPro" id="IPR005110">
    <property type="entry name" value="MoeA_linker/N"/>
</dbReference>
<feature type="compositionally biased region" description="Polar residues" evidence="14">
    <location>
        <begin position="720"/>
        <end position="730"/>
    </location>
</feature>
<dbReference type="FunFam" id="2.40.340.10:FF:000004">
    <property type="entry name" value="Molybdopterin molybdenumtransferase"/>
    <property type="match status" value="1"/>
</dbReference>
<comment type="pathway">
    <text evidence="2 13">Cofactor biosynthesis; molybdopterin biosynthesis.</text>
</comment>
<gene>
    <name evidence="16" type="ORF">R1flu_002525</name>
</gene>
<dbReference type="InterPro" id="IPR036688">
    <property type="entry name" value="MoeA_C_domain_IV_sf"/>
</dbReference>
<dbReference type="Gene3D" id="2.170.190.11">
    <property type="entry name" value="Molybdopterin biosynthesis moea protein, domain 3"/>
    <property type="match status" value="1"/>
</dbReference>
<dbReference type="InterPro" id="IPR036425">
    <property type="entry name" value="MoaB/Mog-like_dom_sf"/>
</dbReference>
<keyword evidence="7 13" id="KW-0479">Metal-binding</keyword>
<evidence type="ECO:0000256" key="8">
    <source>
        <dbReference type="ARBA" id="ARBA00022741"/>
    </source>
</evidence>
<feature type="region of interest" description="Disordered" evidence="14">
    <location>
        <begin position="495"/>
        <end position="544"/>
    </location>
</feature>
<sequence length="755" mass="80239">MPLVFSLGLELEGARDWSGASSKLIRSSSAITAGDRGRETQEQTRRKMAVAHAALHALARSPSVMLSVQDALHIVLSTAHRLKSISVPIHQALGAILSEDVSAPEPHPPYPASIKDGYAVVAADGPGEYIVIGEARAGDDVAKLVVKPGTVSYITTGGPVPNGADAVVMIENTSPVHDEFVEETGIKKVAVLRGVVKGQDIRPVGSDIAQGDTLLRSGDKIGPAEIGLLASMGFTHVKVFRRPRVAVLSTGDELVDPVKGATLGRGQIRDSNRAMLLAAVVQNGCDAVDLGISRDEEDELEKKIDEAVASDVDIFITSGGVSMGDKDYVKPHLERRGKVYFGKVLMKPGKPVTFATIDVPAKASNSKRQMLVFALPGNPVSSLVCFHLFALPAIRQLAGWPDPYLRRVQARTTLPMKLDPERPEFHRVTVRWQVDDGSGRSGFVAESTGHQTSSRLLSMRSANALLELPLSDGVIPAGTLVPVLVIGDLSSMPVINPNSSRPNHRHQHSNSNHSHGNQEKLHSSHHQQENYSSGSGGGSDRSGGVSSAVKVAILTVSDTVASGAGPDRSGPKAVEYISSLSEKLGGARVVATAVVSDTVHEIQEVLKKWSDQDQVHLILTSGGTGFAPRDITPEATIPLLHKQAPGLVQVMLNKSLQITQTAMLSRAAAGIRGSTLIINMPGNPNAVIECLDALLPALPHALKQLRGDKREKHPRHVPHSANSSALSPDVWTTSFQAAQTRSGRPSHEHKGCSCD</sequence>
<dbReference type="PANTHER" id="PTHR10192">
    <property type="entry name" value="MOLYBDOPTERIN BIOSYNTHESIS PROTEIN"/>
    <property type="match status" value="1"/>
</dbReference>
<dbReference type="InterPro" id="IPR005111">
    <property type="entry name" value="MoeA_C_domain_IV"/>
</dbReference>
<dbReference type="EC" id="2.10.1.1" evidence="13"/>
<protein>
    <recommendedName>
        <fullName evidence="13">Molybdopterin biosynthesis protein CNX1</fullName>
    </recommendedName>
    <alternativeName>
        <fullName evidence="13">Molybdenum cofactor biosynthesis enzyme CNX1</fullName>
    </alternativeName>
    <domain>
        <recommendedName>
            <fullName evidence="13">Molybdopterin molybdenumtransferase</fullName>
            <shortName evidence="13">MPT Mo-transferase</shortName>
            <ecNumber evidence="13">2.10.1.1</ecNumber>
        </recommendedName>
        <alternativeName>
            <fullName evidence="13">Domain E</fullName>
        </alternativeName>
    </domain>
    <domain>
        <recommendedName>
            <fullName evidence="13">Molybdopterin adenylyltransferase</fullName>
            <shortName evidence="13">MPT adenylyltransferase</shortName>
            <ecNumber evidence="13">2.7.7.75</ecNumber>
        </recommendedName>
        <alternativeName>
            <fullName evidence="13">Domain G</fullName>
        </alternativeName>
    </domain>
</protein>
<evidence type="ECO:0000256" key="9">
    <source>
        <dbReference type="ARBA" id="ARBA00022840"/>
    </source>
</evidence>
<keyword evidence="8" id="KW-0547">Nucleotide-binding</keyword>
<dbReference type="CDD" id="cd00886">
    <property type="entry name" value="MogA_MoaB"/>
    <property type="match status" value="1"/>
</dbReference>
<proteinExistence type="inferred from homology"/>
<accession>A0ABD1Y6D5</accession>
<dbReference type="SUPFAM" id="SSF63882">
    <property type="entry name" value="MoeA N-terminal region -like"/>
    <property type="match status" value="1"/>
</dbReference>
<reference evidence="16 17" key="1">
    <citation type="submission" date="2024-09" db="EMBL/GenBank/DDBJ databases">
        <title>Chromosome-scale assembly of Riccia fluitans.</title>
        <authorList>
            <person name="Paukszto L."/>
            <person name="Sawicki J."/>
            <person name="Karawczyk K."/>
            <person name="Piernik-Szablinska J."/>
            <person name="Szczecinska M."/>
            <person name="Mazdziarz M."/>
        </authorList>
    </citation>
    <scope>NUCLEOTIDE SEQUENCE [LARGE SCALE GENOMIC DNA]</scope>
    <source>
        <strain evidence="16">Rf_01</strain>
        <tissue evidence="16">Aerial parts of the thallus</tissue>
    </source>
</reference>
<dbReference type="NCBIfam" id="TIGR00177">
    <property type="entry name" value="molyb_syn"/>
    <property type="match status" value="2"/>
</dbReference>
<comment type="function">
    <text evidence="13">Catalyzes two steps in the biosynthesis of the molybdenum cofactor. In the first step, molybdopterin is adenylated. Subsequently, molybdate is inserted into adenylated molybdopterin and AMP is released.</text>
</comment>
<keyword evidence="9" id="KW-0067">ATP-binding</keyword>
<keyword evidence="12" id="KW-0511">Multifunctional enzyme</keyword>
<dbReference type="NCBIfam" id="NF045515">
    <property type="entry name" value="Glp_gephyrin"/>
    <property type="match status" value="1"/>
</dbReference>
<dbReference type="Pfam" id="PF03454">
    <property type="entry name" value="MoeA_C"/>
    <property type="match status" value="1"/>
</dbReference>
<dbReference type="Gene3D" id="3.90.105.10">
    <property type="entry name" value="Molybdopterin biosynthesis moea protein, domain 2"/>
    <property type="match status" value="1"/>
</dbReference>
<evidence type="ECO:0000256" key="13">
    <source>
        <dbReference type="RuleBase" id="RU365090"/>
    </source>
</evidence>
<dbReference type="GO" id="GO:0006777">
    <property type="term" value="P:Mo-molybdopterin cofactor biosynthetic process"/>
    <property type="evidence" value="ECO:0007669"/>
    <property type="project" value="UniProtKB-UniRule"/>
</dbReference>
<feature type="domain" description="MoaB/Mog" evidence="15">
    <location>
        <begin position="552"/>
        <end position="701"/>
    </location>
</feature>
<evidence type="ECO:0000256" key="12">
    <source>
        <dbReference type="ARBA" id="ARBA00023268"/>
    </source>
</evidence>
<dbReference type="PROSITE" id="PS01079">
    <property type="entry name" value="MOCF_BIOSYNTHESIS_2"/>
    <property type="match status" value="1"/>
</dbReference>
<dbReference type="FunFam" id="2.170.190.11:FF:000001">
    <property type="entry name" value="Molybdopterin molybdenumtransferase"/>
    <property type="match status" value="1"/>
</dbReference>
<dbReference type="SMART" id="SM00852">
    <property type="entry name" value="MoCF_biosynth"/>
    <property type="match status" value="2"/>
</dbReference>
<dbReference type="SUPFAM" id="SSF63867">
    <property type="entry name" value="MoeA C-terminal domain-like"/>
    <property type="match status" value="1"/>
</dbReference>
<feature type="domain" description="MoaB/Mog" evidence="15">
    <location>
        <begin position="246"/>
        <end position="396"/>
    </location>
</feature>
<dbReference type="InterPro" id="IPR036135">
    <property type="entry name" value="MoeA_linker/N_sf"/>
</dbReference>
<feature type="region of interest" description="Disordered" evidence="14">
    <location>
        <begin position="708"/>
        <end position="730"/>
    </location>
</feature>
<dbReference type="EMBL" id="JBHFFA010000006">
    <property type="protein sequence ID" value="KAL2622320.1"/>
    <property type="molecule type" value="Genomic_DNA"/>
</dbReference>
<dbReference type="SUPFAM" id="SSF53218">
    <property type="entry name" value="Molybdenum cofactor biosynthesis proteins"/>
    <property type="match status" value="2"/>
</dbReference>
<dbReference type="AlphaFoldDB" id="A0ABD1Y6D5"/>
<dbReference type="FunFam" id="3.40.980.10:FF:000002">
    <property type="entry name" value="Molybdopterin molybdenumtransferase"/>
    <property type="match status" value="1"/>
</dbReference>
<dbReference type="Proteomes" id="UP001605036">
    <property type="component" value="Unassembled WGS sequence"/>
</dbReference>
<comment type="catalytic activity">
    <reaction evidence="13">
        <text>adenylyl-molybdopterin + molybdate = Mo-molybdopterin + AMP + H(+)</text>
        <dbReference type="Rhea" id="RHEA:35047"/>
        <dbReference type="ChEBI" id="CHEBI:15378"/>
        <dbReference type="ChEBI" id="CHEBI:36264"/>
        <dbReference type="ChEBI" id="CHEBI:62727"/>
        <dbReference type="ChEBI" id="CHEBI:71302"/>
        <dbReference type="ChEBI" id="CHEBI:456215"/>
    </reaction>
</comment>
<dbReference type="PANTHER" id="PTHR10192:SF5">
    <property type="entry name" value="GEPHYRIN"/>
    <property type="match status" value="1"/>
</dbReference>
<comment type="catalytic activity">
    <reaction evidence="13">
        <text>molybdopterin + ATP + H(+) = adenylyl-molybdopterin + diphosphate</text>
        <dbReference type="Rhea" id="RHEA:31331"/>
        <dbReference type="ChEBI" id="CHEBI:15378"/>
        <dbReference type="ChEBI" id="CHEBI:30616"/>
        <dbReference type="ChEBI" id="CHEBI:33019"/>
        <dbReference type="ChEBI" id="CHEBI:58698"/>
        <dbReference type="ChEBI" id="CHEBI:62727"/>
    </reaction>
</comment>
<dbReference type="Gene3D" id="2.40.340.10">
    <property type="entry name" value="MoeA, C-terminal, domain IV"/>
    <property type="match status" value="1"/>
</dbReference>
<evidence type="ECO:0000256" key="1">
    <source>
        <dbReference type="ARBA" id="ARBA00001946"/>
    </source>
</evidence>
<evidence type="ECO:0000256" key="4">
    <source>
        <dbReference type="ARBA" id="ARBA00008339"/>
    </source>
</evidence>
<keyword evidence="17" id="KW-1185">Reference proteome</keyword>
<evidence type="ECO:0000256" key="11">
    <source>
        <dbReference type="ARBA" id="ARBA00023150"/>
    </source>
</evidence>
<evidence type="ECO:0000256" key="2">
    <source>
        <dbReference type="ARBA" id="ARBA00005046"/>
    </source>
</evidence>
<evidence type="ECO:0000313" key="16">
    <source>
        <dbReference type="EMBL" id="KAL2622320.1"/>
    </source>
</evidence>
<evidence type="ECO:0000256" key="14">
    <source>
        <dbReference type="SAM" id="MobiDB-lite"/>
    </source>
</evidence>
<dbReference type="GO" id="GO:0061598">
    <property type="term" value="F:molybdopterin adenylyltransferase activity"/>
    <property type="evidence" value="ECO:0007669"/>
    <property type="project" value="UniProtKB-UniRule"/>
</dbReference>
<comment type="cofactor">
    <cofactor evidence="1 13">
        <name>Mg(2+)</name>
        <dbReference type="ChEBI" id="CHEBI:18420"/>
    </cofactor>
</comment>
<dbReference type="CDD" id="cd00887">
    <property type="entry name" value="MoeA"/>
    <property type="match status" value="1"/>
</dbReference>
<dbReference type="GO" id="GO:0046872">
    <property type="term" value="F:metal ion binding"/>
    <property type="evidence" value="ECO:0007669"/>
    <property type="project" value="UniProtKB-UniRule"/>
</dbReference>
<comment type="similarity">
    <text evidence="13">Belongs to the MoeA family.</text>
</comment>
<organism evidence="16 17">
    <name type="scientific">Riccia fluitans</name>
    <dbReference type="NCBI Taxonomy" id="41844"/>
    <lineage>
        <taxon>Eukaryota</taxon>
        <taxon>Viridiplantae</taxon>
        <taxon>Streptophyta</taxon>
        <taxon>Embryophyta</taxon>
        <taxon>Marchantiophyta</taxon>
        <taxon>Marchantiopsida</taxon>
        <taxon>Marchantiidae</taxon>
        <taxon>Marchantiales</taxon>
        <taxon>Ricciaceae</taxon>
        <taxon>Riccia</taxon>
    </lineage>
</organism>
<evidence type="ECO:0000256" key="7">
    <source>
        <dbReference type="ARBA" id="ARBA00022723"/>
    </source>
</evidence>
<evidence type="ECO:0000256" key="5">
    <source>
        <dbReference type="ARBA" id="ARBA00022505"/>
    </source>
</evidence>
<dbReference type="Pfam" id="PF00994">
    <property type="entry name" value="MoCF_biosynth"/>
    <property type="match status" value="2"/>
</dbReference>
<name>A0ABD1Y6D5_9MARC</name>
<comment type="similarity">
    <text evidence="3">In the N-terminal section; belongs to the MoaB/Mog family.</text>
</comment>
<keyword evidence="11 13" id="KW-0501">Molybdenum cofactor biosynthesis</keyword>
<evidence type="ECO:0000256" key="6">
    <source>
        <dbReference type="ARBA" id="ARBA00022679"/>
    </source>
</evidence>
<dbReference type="EC" id="2.7.7.75" evidence="13"/>
<evidence type="ECO:0000256" key="3">
    <source>
        <dbReference type="ARBA" id="ARBA00007589"/>
    </source>
</evidence>
<dbReference type="InterPro" id="IPR038987">
    <property type="entry name" value="MoeA-like"/>
</dbReference>
<dbReference type="InterPro" id="IPR008284">
    <property type="entry name" value="MoCF_biosynth_CS"/>
</dbReference>
<dbReference type="Gene3D" id="3.40.980.10">
    <property type="entry name" value="MoaB/Mog-like domain"/>
    <property type="match status" value="2"/>
</dbReference>
<evidence type="ECO:0000313" key="17">
    <source>
        <dbReference type="Proteomes" id="UP001605036"/>
    </source>
</evidence>
<evidence type="ECO:0000259" key="15">
    <source>
        <dbReference type="SMART" id="SM00852"/>
    </source>
</evidence>
<dbReference type="InterPro" id="IPR001453">
    <property type="entry name" value="MoaB/Mog_dom"/>
</dbReference>
<keyword evidence="5 13" id="KW-0500">Molybdenum</keyword>
<dbReference type="GO" id="GO:0061599">
    <property type="term" value="F:molybdopterin molybdotransferase activity"/>
    <property type="evidence" value="ECO:0007669"/>
    <property type="project" value="UniProtKB-UniRule"/>
</dbReference>
<feature type="compositionally biased region" description="Basic and acidic residues" evidence="14">
    <location>
        <begin position="516"/>
        <end position="528"/>
    </location>
</feature>
<comment type="caution">
    <text evidence="16">The sequence shown here is derived from an EMBL/GenBank/DDBJ whole genome shotgun (WGS) entry which is preliminary data.</text>
</comment>
<keyword evidence="6 13" id="KW-0808">Transferase</keyword>